<dbReference type="EMBL" id="JACMRX010000005">
    <property type="protein sequence ID" value="KAF7989619.1"/>
    <property type="molecule type" value="Genomic_DNA"/>
</dbReference>
<feature type="transmembrane region" description="Helical" evidence="10">
    <location>
        <begin position="182"/>
        <end position="211"/>
    </location>
</feature>
<comment type="subcellular location">
    <subcellularLocation>
        <location evidence="1 10">Cell membrane</location>
        <topology evidence="1 10">Multi-pass membrane protein</topology>
    </subcellularLocation>
</comment>
<keyword evidence="7 10" id="KW-0472">Membrane</keyword>
<dbReference type="Pfam" id="PF02949">
    <property type="entry name" value="7tm_6"/>
    <property type="match status" value="1"/>
</dbReference>
<keyword evidence="5 10" id="KW-0552">Olfaction</keyword>
<reference evidence="11 12" key="1">
    <citation type="submission" date="2020-08" db="EMBL/GenBank/DDBJ databases">
        <title>Aphidius gifuensis genome sequencing and assembly.</title>
        <authorList>
            <person name="Du Z."/>
        </authorList>
    </citation>
    <scope>NUCLEOTIDE SEQUENCE [LARGE SCALE GENOMIC DNA]</scope>
    <source>
        <strain evidence="11">YNYX2018</strain>
        <tissue evidence="11">Adults</tissue>
    </source>
</reference>
<dbReference type="GO" id="GO:0004984">
    <property type="term" value="F:olfactory receptor activity"/>
    <property type="evidence" value="ECO:0007669"/>
    <property type="project" value="InterPro"/>
</dbReference>
<dbReference type="GO" id="GO:0007165">
    <property type="term" value="P:signal transduction"/>
    <property type="evidence" value="ECO:0007669"/>
    <property type="project" value="UniProtKB-KW"/>
</dbReference>
<evidence type="ECO:0000256" key="10">
    <source>
        <dbReference type="RuleBase" id="RU351113"/>
    </source>
</evidence>
<dbReference type="OrthoDB" id="8185860at2759"/>
<dbReference type="GO" id="GO:0005549">
    <property type="term" value="F:odorant binding"/>
    <property type="evidence" value="ECO:0007669"/>
    <property type="project" value="InterPro"/>
</dbReference>
<evidence type="ECO:0000256" key="8">
    <source>
        <dbReference type="ARBA" id="ARBA00023170"/>
    </source>
</evidence>
<evidence type="ECO:0000256" key="5">
    <source>
        <dbReference type="ARBA" id="ARBA00022725"/>
    </source>
</evidence>
<evidence type="ECO:0000256" key="3">
    <source>
        <dbReference type="ARBA" id="ARBA00022606"/>
    </source>
</evidence>
<dbReference type="PANTHER" id="PTHR21137:SF35">
    <property type="entry name" value="ODORANT RECEPTOR 19A-RELATED"/>
    <property type="match status" value="1"/>
</dbReference>
<sequence>MKKNNKIERHVSLRMTRLFMKFIGMWYPKNSRDSSLSNLIIIYTIIAQVIGLIIMLIDIYYIRSDLRAIAFNLPVTITIIQELIKMTKFLCNIKDVQRLNEFTEKNFWKLNYDKAELKILEKCNQRCILSCGTFFLFILAIDVHYIFIPFLEHDKYNRSSRQLPFNMYFKFAELTPYYELCYFIQSAATIGVTVCTTAFISHLFTLNIYAAGQFQILQRKMTMSHCQNENKEPNSLQVATSSFDNLKICIKQHQMLIKYINMIENLYNPITFILALGAVCTICLTGFQLVVGVDMTFHRTALSFEFFVASVIMLFMACYCCQAIIIESLAVGDAAYAATWYTPDVKDQKAYKQALMFIMLRSKKNCIITVGKLAPMSIEIFTVVIVVLLIFF</sequence>
<proteinExistence type="inferred from homology"/>
<keyword evidence="3 10" id="KW-0716">Sensory transduction</keyword>
<protein>
    <recommendedName>
        <fullName evidence="10">Odorant receptor</fullName>
    </recommendedName>
</protein>
<evidence type="ECO:0000256" key="1">
    <source>
        <dbReference type="ARBA" id="ARBA00004651"/>
    </source>
</evidence>
<evidence type="ECO:0000256" key="2">
    <source>
        <dbReference type="ARBA" id="ARBA00022475"/>
    </source>
</evidence>
<feature type="transmembrane region" description="Helical" evidence="10">
    <location>
        <begin position="266"/>
        <end position="287"/>
    </location>
</feature>
<evidence type="ECO:0000256" key="4">
    <source>
        <dbReference type="ARBA" id="ARBA00022692"/>
    </source>
</evidence>
<accession>A0A834XQS4</accession>
<feature type="transmembrane region" description="Helical" evidence="10">
    <location>
        <begin position="127"/>
        <end position="148"/>
    </location>
</feature>
<comment type="similarity">
    <text evidence="10">Belongs to the insect chemoreceptor superfamily. Heteromeric odorant receptor channel (TC 1.A.69) family.</text>
</comment>
<keyword evidence="12" id="KW-1185">Reference proteome</keyword>
<evidence type="ECO:0000256" key="9">
    <source>
        <dbReference type="ARBA" id="ARBA00023224"/>
    </source>
</evidence>
<comment type="caution">
    <text evidence="11">The sequence shown here is derived from an EMBL/GenBank/DDBJ whole genome shotgun (WGS) entry which is preliminary data.</text>
</comment>
<evidence type="ECO:0000313" key="11">
    <source>
        <dbReference type="EMBL" id="KAF7989619.1"/>
    </source>
</evidence>
<dbReference type="InterPro" id="IPR004117">
    <property type="entry name" value="7tm6_olfct_rcpt"/>
</dbReference>
<feature type="transmembrane region" description="Helical" evidence="10">
    <location>
        <begin position="307"/>
        <end position="326"/>
    </location>
</feature>
<keyword evidence="4 10" id="KW-0812">Transmembrane</keyword>
<evidence type="ECO:0000256" key="7">
    <source>
        <dbReference type="ARBA" id="ARBA00023136"/>
    </source>
</evidence>
<keyword evidence="9 10" id="KW-0807">Transducer</keyword>
<dbReference type="GO" id="GO:0005886">
    <property type="term" value="C:plasma membrane"/>
    <property type="evidence" value="ECO:0007669"/>
    <property type="project" value="UniProtKB-SubCell"/>
</dbReference>
<evidence type="ECO:0000313" key="12">
    <source>
        <dbReference type="Proteomes" id="UP000639338"/>
    </source>
</evidence>
<feature type="transmembrane region" description="Helical" evidence="10">
    <location>
        <begin position="366"/>
        <end position="391"/>
    </location>
</feature>
<comment type="caution">
    <text evidence="10">Lacks conserved residue(s) required for the propagation of feature annotation.</text>
</comment>
<dbReference type="Proteomes" id="UP000639338">
    <property type="component" value="Unassembled WGS sequence"/>
</dbReference>
<organism evidence="11 12">
    <name type="scientific">Aphidius gifuensis</name>
    <name type="common">Parasitoid wasp</name>
    <dbReference type="NCBI Taxonomy" id="684658"/>
    <lineage>
        <taxon>Eukaryota</taxon>
        <taxon>Metazoa</taxon>
        <taxon>Ecdysozoa</taxon>
        <taxon>Arthropoda</taxon>
        <taxon>Hexapoda</taxon>
        <taxon>Insecta</taxon>
        <taxon>Pterygota</taxon>
        <taxon>Neoptera</taxon>
        <taxon>Endopterygota</taxon>
        <taxon>Hymenoptera</taxon>
        <taxon>Apocrita</taxon>
        <taxon>Ichneumonoidea</taxon>
        <taxon>Braconidae</taxon>
        <taxon>Aphidiinae</taxon>
        <taxon>Aphidius</taxon>
    </lineage>
</organism>
<dbReference type="AlphaFoldDB" id="A0A834XQS4"/>
<name>A0A834XQS4_APHGI</name>
<keyword evidence="6 10" id="KW-1133">Transmembrane helix</keyword>
<keyword evidence="2" id="KW-1003">Cell membrane</keyword>
<keyword evidence="8 10" id="KW-0675">Receptor</keyword>
<dbReference type="PANTHER" id="PTHR21137">
    <property type="entry name" value="ODORANT RECEPTOR"/>
    <property type="match status" value="1"/>
</dbReference>
<gene>
    <name evidence="11" type="ORF">HCN44_008293</name>
</gene>
<evidence type="ECO:0000256" key="6">
    <source>
        <dbReference type="ARBA" id="ARBA00022989"/>
    </source>
</evidence>
<feature type="transmembrane region" description="Helical" evidence="10">
    <location>
        <begin position="40"/>
        <end position="62"/>
    </location>
</feature>